<feature type="compositionally biased region" description="Low complexity" evidence="1">
    <location>
        <begin position="37"/>
        <end position="49"/>
    </location>
</feature>
<evidence type="ECO:0000256" key="2">
    <source>
        <dbReference type="SAM" id="SignalP"/>
    </source>
</evidence>
<protein>
    <submittedName>
        <fullName evidence="3">Coagulation factor 5/8 type domain-containing protein</fullName>
    </submittedName>
</protein>
<dbReference type="CDD" id="cd23669">
    <property type="entry name" value="GH55_SacteLam55A-like"/>
    <property type="match status" value="1"/>
</dbReference>
<dbReference type="InterPro" id="IPR059186">
    <property type="entry name" value="SACTE_4363"/>
</dbReference>
<feature type="signal peptide" evidence="2">
    <location>
        <begin position="1"/>
        <end position="29"/>
    </location>
</feature>
<gene>
    <name evidence="3" type="ORF">ACFPP6_20630</name>
</gene>
<dbReference type="Gene3D" id="2.160.20.10">
    <property type="entry name" value="Single-stranded right-handed beta-helix, Pectin lyase-like"/>
    <property type="match status" value="1"/>
</dbReference>
<keyword evidence="2" id="KW-0732">Signal</keyword>
<evidence type="ECO:0000256" key="1">
    <source>
        <dbReference type="SAM" id="MobiDB-lite"/>
    </source>
</evidence>
<feature type="region of interest" description="Disordered" evidence="1">
    <location>
        <begin position="34"/>
        <end position="54"/>
    </location>
</feature>
<dbReference type="InterPro" id="IPR012334">
    <property type="entry name" value="Pectin_lyas_fold"/>
</dbReference>
<evidence type="ECO:0000313" key="3">
    <source>
        <dbReference type="EMBL" id="MFC5147082.1"/>
    </source>
</evidence>
<dbReference type="PROSITE" id="PS51257">
    <property type="entry name" value="PROKAR_LIPOPROTEIN"/>
    <property type="match status" value="1"/>
</dbReference>
<dbReference type="EMBL" id="JBHSKJ010000011">
    <property type="protein sequence ID" value="MFC5147082.1"/>
    <property type="molecule type" value="Genomic_DNA"/>
</dbReference>
<sequence length="603" mass="64082">MSRTRPAGCRARLGTLALAAVATACLALAPQRPPAAPAASAAPRAPGAPDLGPGVHVFDPAMPRQRIQRTLDEVFRRQERAQFGPGREALLFKPGTYDVDVDVGFYTQVAGLGLRPDDVTVRGAVHAEADWFKGNATQNFWRAAENLSVTPASGADRWAVSQAAPYRRMHLRGDLRLDDGGWSSGGFTADSLIDGRVFSGTQQQWLTRNSELRGGWSGATWNMVFAGVRGAPPTTFPDPPRTSVGRTPVVREKPFLHVDRSGAYRVFVPALRRAARGTTWSGGTAGPGASRPLGRFFVVRPGTGAARINEALARGRDLLITPGVHHLDRPLRVTRPGTVVLGLGLATLVPDRGTAALTVADVDGVRIAGLLVDAGRAASPVLMEIGPPGARHRHAADPVSLHDVFFRIGGAGPGRAVRSLAVHSPDVIGDNLWLWRADHGSGVGWNVNTAAEGLVVDGADVTMYGLFVEHYQRNQTLWNGEGGRTYFFQNELPYDPPGRAAWSDGRATGYPAYRVAPSVTRHEAWGLGSYCHFTAAPGLAADRAFAAPRRPGVRLHSLVAVSLDGGCTLRHVVNDSGGPAGAAARVATLTSWPEGEQLSGKRP</sequence>
<dbReference type="RefSeq" id="WP_382044367.1">
    <property type="nucleotide sequence ID" value="NZ_JBHSKJ010000011.1"/>
</dbReference>
<reference evidence="4" key="1">
    <citation type="journal article" date="2019" name="Int. J. Syst. Evol. Microbiol.">
        <title>The Global Catalogue of Microorganisms (GCM) 10K type strain sequencing project: providing services to taxonomists for standard genome sequencing and annotation.</title>
        <authorList>
            <consortium name="The Broad Institute Genomics Platform"/>
            <consortium name="The Broad Institute Genome Sequencing Center for Infectious Disease"/>
            <person name="Wu L."/>
            <person name="Ma J."/>
        </authorList>
    </citation>
    <scope>NUCLEOTIDE SEQUENCE [LARGE SCALE GENOMIC DNA]</scope>
    <source>
        <strain evidence="4">CGMCC 4.1641</strain>
    </source>
</reference>
<evidence type="ECO:0000313" key="4">
    <source>
        <dbReference type="Proteomes" id="UP001596222"/>
    </source>
</evidence>
<comment type="caution">
    <text evidence="3">The sequence shown here is derived from an EMBL/GenBank/DDBJ whole genome shotgun (WGS) entry which is preliminary data.</text>
</comment>
<dbReference type="Proteomes" id="UP001596222">
    <property type="component" value="Unassembled WGS sequence"/>
</dbReference>
<keyword evidence="4" id="KW-1185">Reference proteome</keyword>
<accession>A0ABW0A0A8</accession>
<name>A0ABW0A0A8_9ACTN</name>
<proteinExistence type="predicted"/>
<organism evidence="3 4">
    <name type="scientific">Streptomyces aureoversilis</name>
    <dbReference type="NCBI Taxonomy" id="67277"/>
    <lineage>
        <taxon>Bacteria</taxon>
        <taxon>Bacillati</taxon>
        <taxon>Actinomycetota</taxon>
        <taxon>Actinomycetes</taxon>
        <taxon>Kitasatosporales</taxon>
        <taxon>Streptomycetaceae</taxon>
        <taxon>Streptomyces</taxon>
    </lineage>
</organism>
<feature type="chain" id="PRO_5047028752" evidence="2">
    <location>
        <begin position="30"/>
        <end position="603"/>
    </location>
</feature>